<accession>A0A9N9ZCT3</accession>
<dbReference type="Proteomes" id="UP000775872">
    <property type="component" value="Unassembled WGS sequence"/>
</dbReference>
<keyword evidence="2" id="KW-1185">Reference proteome</keyword>
<gene>
    <name evidence="1" type="ORF">CSOL1703_00005125</name>
</gene>
<organism evidence="1 2">
    <name type="scientific">Clonostachys solani</name>
    <dbReference type="NCBI Taxonomy" id="160281"/>
    <lineage>
        <taxon>Eukaryota</taxon>
        <taxon>Fungi</taxon>
        <taxon>Dikarya</taxon>
        <taxon>Ascomycota</taxon>
        <taxon>Pezizomycotina</taxon>
        <taxon>Sordariomycetes</taxon>
        <taxon>Hypocreomycetidae</taxon>
        <taxon>Hypocreales</taxon>
        <taxon>Bionectriaceae</taxon>
        <taxon>Clonostachys</taxon>
    </lineage>
</organism>
<dbReference type="EMBL" id="CABFOC020000045">
    <property type="protein sequence ID" value="CAH0053254.1"/>
    <property type="molecule type" value="Genomic_DNA"/>
</dbReference>
<evidence type="ECO:0000313" key="2">
    <source>
        <dbReference type="Proteomes" id="UP000775872"/>
    </source>
</evidence>
<dbReference type="AlphaFoldDB" id="A0A9N9ZCT3"/>
<reference evidence="1" key="1">
    <citation type="submission" date="2021-10" db="EMBL/GenBank/DDBJ databases">
        <authorList>
            <person name="Piombo E."/>
        </authorList>
    </citation>
    <scope>NUCLEOTIDE SEQUENCE</scope>
</reference>
<evidence type="ECO:0000313" key="1">
    <source>
        <dbReference type="EMBL" id="CAH0053254.1"/>
    </source>
</evidence>
<sequence>MTRLILSSDSYPSMNFAFVSPDIPVVFESVSGTTFVFPGTCVTSSWNWLKNIDAFISLGFALTMSVVVVLV</sequence>
<name>A0A9N9ZCT3_9HYPO</name>
<proteinExistence type="predicted"/>
<protein>
    <submittedName>
        <fullName evidence="1">Uncharacterized protein</fullName>
    </submittedName>
</protein>
<comment type="caution">
    <text evidence="1">The sequence shown here is derived from an EMBL/GenBank/DDBJ whole genome shotgun (WGS) entry which is preliminary data.</text>
</comment>